<dbReference type="HOGENOM" id="CLU_2129333_0_0_3"/>
<keyword evidence="2" id="KW-1185">Reference proteome</keyword>
<sequence>MKQLFNISNSQLFVAYAKENPKAWKLLRGKEINHKIYGIGHIKSVDDGYFYIDFLKNDIRNKQFQKESLANEKIFADMELPTNLEGIEKTKKSLETQHLKQLEIEHFIKLKKK</sequence>
<evidence type="ECO:0000313" key="1">
    <source>
        <dbReference type="EMBL" id="AFZ47403.1"/>
    </source>
</evidence>
<dbReference type="EMBL" id="CP003940">
    <property type="protein sequence ID" value="AFZ47403.1"/>
    <property type="molecule type" value="Genomic_DNA"/>
</dbReference>
<dbReference type="Proteomes" id="UP000010483">
    <property type="component" value="Chromosome"/>
</dbReference>
<dbReference type="AlphaFoldDB" id="K9YMQ8"/>
<accession>K9YMQ8</accession>
<gene>
    <name evidence="1" type="ordered locus">Cyast_1439</name>
</gene>
<protein>
    <submittedName>
        <fullName evidence="1">Uncharacterized protein</fullName>
    </submittedName>
</protein>
<name>K9YMQ8_CYASC</name>
<dbReference type="STRING" id="292563.Cyast_1439"/>
<reference evidence="2" key="1">
    <citation type="journal article" date="2013" name="Proc. Natl. Acad. Sci. U.S.A.">
        <title>Improving the coverage of the cyanobacterial phylum using diversity-driven genome sequencing.</title>
        <authorList>
            <person name="Shih P.M."/>
            <person name="Wu D."/>
            <person name="Latifi A."/>
            <person name="Axen S.D."/>
            <person name="Fewer D.P."/>
            <person name="Talla E."/>
            <person name="Calteau A."/>
            <person name="Cai F."/>
            <person name="Tandeau de Marsac N."/>
            <person name="Rippka R."/>
            <person name="Herdman M."/>
            <person name="Sivonen K."/>
            <person name="Coursin T."/>
            <person name="Laurent T."/>
            <person name="Goodwin L."/>
            <person name="Nolan M."/>
            <person name="Davenport K.W."/>
            <person name="Han C.S."/>
            <person name="Rubin E.M."/>
            <person name="Eisen J.A."/>
            <person name="Woyke T."/>
            <person name="Gugger M."/>
            <person name="Kerfeld C.A."/>
        </authorList>
    </citation>
    <scope>NUCLEOTIDE SEQUENCE [LARGE SCALE GENOMIC DNA]</scope>
    <source>
        <strain evidence="2">ATCC 29140 / PCC 7202</strain>
    </source>
</reference>
<organism evidence="1 2">
    <name type="scientific">Cyanobacterium stanieri (strain ATCC 29140 / PCC 7202)</name>
    <dbReference type="NCBI Taxonomy" id="292563"/>
    <lineage>
        <taxon>Bacteria</taxon>
        <taxon>Bacillati</taxon>
        <taxon>Cyanobacteriota</taxon>
        <taxon>Cyanophyceae</taxon>
        <taxon>Oscillatoriophycideae</taxon>
        <taxon>Chroococcales</taxon>
        <taxon>Geminocystaceae</taxon>
        <taxon>Cyanobacterium</taxon>
    </lineage>
</organism>
<evidence type="ECO:0000313" key="2">
    <source>
        <dbReference type="Proteomes" id="UP000010483"/>
    </source>
</evidence>
<dbReference type="BioCyc" id="CSTA292563:G1353-1451-MONOMER"/>
<dbReference type="KEGG" id="csn:Cyast_1439"/>
<proteinExistence type="predicted"/>